<gene>
    <name evidence="1" type="ORF">UC3_02347</name>
</gene>
<evidence type="ECO:0000313" key="1">
    <source>
        <dbReference type="EMBL" id="EOL41999.1"/>
    </source>
</evidence>
<dbReference type="RefSeq" id="WP_010768991.1">
    <property type="nucleotide sequence ID" value="NZ_ASWE01000001.1"/>
</dbReference>
<organism evidence="1 2">
    <name type="scientific">Enterococcus phoeniculicola ATCC BAA-412</name>
    <dbReference type="NCBI Taxonomy" id="1158610"/>
    <lineage>
        <taxon>Bacteria</taxon>
        <taxon>Bacillati</taxon>
        <taxon>Bacillota</taxon>
        <taxon>Bacilli</taxon>
        <taxon>Lactobacillales</taxon>
        <taxon>Enterococcaceae</taxon>
        <taxon>Enterococcus</taxon>
    </lineage>
</organism>
<evidence type="ECO:0000313" key="2">
    <source>
        <dbReference type="Proteomes" id="UP000013785"/>
    </source>
</evidence>
<evidence type="ECO:0008006" key="3">
    <source>
        <dbReference type="Google" id="ProtNLM"/>
    </source>
</evidence>
<protein>
    <recommendedName>
        <fullName evidence="3">Phage protein</fullName>
    </recommendedName>
</protein>
<reference evidence="1 2" key="1">
    <citation type="submission" date="2013-02" db="EMBL/GenBank/DDBJ databases">
        <title>The Genome Sequence of Enterococcus phoeniculicola BAA-412.</title>
        <authorList>
            <consortium name="The Broad Institute Genome Sequencing Platform"/>
            <consortium name="The Broad Institute Genome Sequencing Center for Infectious Disease"/>
            <person name="Earl A.M."/>
            <person name="Gilmore M.S."/>
            <person name="Lebreton F."/>
            <person name="Walker B."/>
            <person name="Young S.K."/>
            <person name="Zeng Q."/>
            <person name="Gargeya S."/>
            <person name="Fitzgerald M."/>
            <person name="Haas B."/>
            <person name="Abouelleil A."/>
            <person name="Alvarado L."/>
            <person name="Arachchi H.M."/>
            <person name="Berlin A.M."/>
            <person name="Chapman S.B."/>
            <person name="Dewar J."/>
            <person name="Goldberg J."/>
            <person name="Griggs A."/>
            <person name="Gujja S."/>
            <person name="Hansen M."/>
            <person name="Howarth C."/>
            <person name="Imamovic A."/>
            <person name="Larimer J."/>
            <person name="McCowan C."/>
            <person name="Murphy C."/>
            <person name="Neiman D."/>
            <person name="Pearson M."/>
            <person name="Priest M."/>
            <person name="Roberts A."/>
            <person name="Saif S."/>
            <person name="Shea T."/>
            <person name="Sisk P."/>
            <person name="Sykes S."/>
            <person name="Wortman J."/>
            <person name="Nusbaum C."/>
            <person name="Birren B."/>
        </authorList>
    </citation>
    <scope>NUCLEOTIDE SEQUENCE [LARGE SCALE GENOMIC DNA]</scope>
    <source>
        <strain evidence="1 2">ATCC BAA-412</strain>
    </source>
</reference>
<dbReference type="HOGENOM" id="CLU_155121_0_0_9"/>
<proteinExistence type="predicted"/>
<name>R3TKR7_9ENTE</name>
<dbReference type="Proteomes" id="UP000013785">
    <property type="component" value="Unassembled WGS sequence"/>
</dbReference>
<dbReference type="eggNOG" id="ENOG50339BA">
    <property type="taxonomic scope" value="Bacteria"/>
</dbReference>
<dbReference type="OrthoDB" id="2168818at2"/>
<comment type="caution">
    <text evidence="1">The sequence shown here is derived from an EMBL/GenBank/DDBJ whole genome shotgun (WGS) entry which is preliminary data.</text>
</comment>
<sequence length="130" mass="15036">MKDMMMEIYNALKANPVILEKVGSDRIKFYELVETFDTTKPFIIIDALVPQQAAYFASNKVLSKKFSYQINVESENALVTKEIAKAVETTMRENGFGQLTGGLDTYFKDTNRYVDARRYRKNTNIYDTDY</sequence>
<dbReference type="AlphaFoldDB" id="R3TKR7"/>
<dbReference type="STRING" id="154621.RV11_GL003503"/>
<accession>R3TKR7</accession>
<dbReference type="EMBL" id="AJAT01000017">
    <property type="protein sequence ID" value="EOL41999.1"/>
    <property type="molecule type" value="Genomic_DNA"/>
</dbReference>
<dbReference type="PATRIC" id="fig|1158610.3.peg.2325"/>
<keyword evidence="2" id="KW-1185">Reference proteome</keyword>